<dbReference type="Pfam" id="PF00440">
    <property type="entry name" value="TetR_N"/>
    <property type="match status" value="1"/>
</dbReference>
<comment type="caution">
    <text evidence="4">The sequence shown here is derived from an EMBL/GenBank/DDBJ whole genome shotgun (WGS) entry which is preliminary data.</text>
</comment>
<dbReference type="InterPro" id="IPR050109">
    <property type="entry name" value="HTH-type_TetR-like_transc_reg"/>
</dbReference>
<evidence type="ECO:0000259" key="3">
    <source>
        <dbReference type="PROSITE" id="PS50977"/>
    </source>
</evidence>
<protein>
    <submittedName>
        <fullName evidence="4">TetR/AcrR family transcriptional regulator</fullName>
    </submittedName>
</protein>
<reference evidence="4 5" key="1">
    <citation type="submission" date="2021-01" db="EMBL/GenBank/DDBJ databases">
        <title>Actinoplanes sp. nov. LDG1-06 isolated from lichen.</title>
        <authorList>
            <person name="Saeng-In P."/>
            <person name="Phongsopitanun W."/>
            <person name="Kanchanasin P."/>
            <person name="Yuki M."/>
            <person name="Kudo T."/>
            <person name="Ohkuma M."/>
            <person name="Tanasupawat S."/>
        </authorList>
    </citation>
    <scope>NUCLEOTIDE SEQUENCE [LARGE SCALE GENOMIC DNA]</scope>
    <source>
        <strain evidence="4 5">LDG1-06</strain>
    </source>
</reference>
<dbReference type="RefSeq" id="WP_203374802.1">
    <property type="nucleotide sequence ID" value="NZ_JAENHP010000001.1"/>
</dbReference>
<dbReference type="PANTHER" id="PTHR30055:SF146">
    <property type="entry name" value="HTH-TYPE TRANSCRIPTIONAL DUAL REGULATOR CECR"/>
    <property type="match status" value="1"/>
</dbReference>
<keyword evidence="1 2" id="KW-0238">DNA-binding</keyword>
<sequence>MSVAAAPESPSESGRRKHVLTVALATFARFGYRKTSMEDVARAAEISRPGLYFLFSSKENLFRAAVVDALDGDLEAAGRVLDDAGRPLRERLTEAFDLWTGRYVGAVAAEVAVLIETSPALLGPVVTDYPRRFVRMVTDALSAAGQDRAEDMARTLHSTAAGIKHEVDSRAEFGERMTVAVELMLPTAG</sequence>
<proteinExistence type="predicted"/>
<evidence type="ECO:0000256" key="2">
    <source>
        <dbReference type="PROSITE-ProRule" id="PRU00335"/>
    </source>
</evidence>
<evidence type="ECO:0000313" key="4">
    <source>
        <dbReference type="EMBL" id="MBM2614959.1"/>
    </source>
</evidence>
<dbReference type="InterPro" id="IPR001647">
    <property type="entry name" value="HTH_TetR"/>
</dbReference>
<keyword evidence="5" id="KW-1185">Reference proteome</keyword>
<evidence type="ECO:0000256" key="1">
    <source>
        <dbReference type="ARBA" id="ARBA00023125"/>
    </source>
</evidence>
<name>A0ABS2A6P9_9ACTN</name>
<dbReference type="Proteomes" id="UP000632138">
    <property type="component" value="Unassembled WGS sequence"/>
</dbReference>
<dbReference type="InterPro" id="IPR009057">
    <property type="entry name" value="Homeodomain-like_sf"/>
</dbReference>
<dbReference type="PRINTS" id="PR00455">
    <property type="entry name" value="HTHTETR"/>
</dbReference>
<organism evidence="4 5">
    <name type="scientific">Paractinoplanes ovalisporus</name>
    <dbReference type="NCBI Taxonomy" id="2810368"/>
    <lineage>
        <taxon>Bacteria</taxon>
        <taxon>Bacillati</taxon>
        <taxon>Actinomycetota</taxon>
        <taxon>Actinomycetes</taxon>
        <taxon>Micromonosporales</taxon>
        <taxon>Micromonosporaceae</taxon>
        <taxon>Paractinoplanes</taxon>
    </lineage>
</organism>
<dbReference type="PROSITE" id="PS50977">
    <property type="entry name" value="HTH_TETR_2"/>
    <property type="match status" value="1"/>
</dbReference>
<feature type="domain" description="HTH tetR-type" evidence="3">
    <location>
        <begin position="13"/>
        <end position="73"/>
    </location>
</feature>
<gene>
    <name evidence="4" type="ORF">JIG36_05220</name>
</gene>
<feature type="DNA-binding region" description="H-T-H motif" evidence="2">
    <location>
        <begin position="36"/>
        <end position="55"/>
    </location>
</feature>
<dbReference type="Gene3D" id="1.10.357.10">
    <property type="entry name" value="Tetracycline Repressor, domain 2"/>
    <property type="match status" value="1"/>
</dbReference>
<evidence type="ECO:0000313" key="5">
    <source>
        <dbReference type="Proteomes" id="UP000632138"/>
    </source>
</evidence>
<dbReference type="EMBL" id="JAENHP010000001">
    <property type="protein sequence ID" value="MBM2614959.1"/>
    <property type="molecule type" value="Genomic_DNA"/>
</dbReference>
<dbReference type="PANTHER" id="PTHR30055">
    <property type="entry name" value="HTH-TYPE TRANSCRIPTIONAL REGULATOR RUTR"/>
    <property type="match status" value="1"/>
</dbReference>
<accession>A0ABS2A6P9</accession>
<dbReference type="SUPFAM" id="SSF46689">
    <property type="entry name" value="Homeodomain-like"/>
    <property type="match status" value="1"/>
</dbReference>